<evidence type="ECO:0000313" key="5">
    <source>
        <dbReference type="EMBL" id="EGO29414.1"/>
    </source>
</evidence>
<dbReference type="InterPro" id="IPR050177">
    <property type="entry name" value="Lipid_A_modif_metabolic_enz"/>
</dbReference>
<evidence type="ECO:0000256" key="3">
    <source>
        <dbReference type="SAM" id="Phobius"/>
    </source>
</evidence>
<dbReference type="OrthoDB" id="10058185at2759"/>
<feature type="transmembrane region" description="Helical" evidence="3">
    <location>
        <begin position="6"/>
        <end position="22"/>
    </location>
</feature>
<accession>F8NGT2</accession>
<dbReference type="PANTHER" id="PTHR43245">
    <property type="entry name" value="BIFUNCTIONAL POLYMYXIN RESISTANCE PROTEIN ARNA"/>
    <property type="match status" value="1"/>
</dbReference>
<keyword evidence="2" id="KW-0560">Oxidoreductase</keyword>
<dbReference type="InterPro" id="IPR036291">
    <property type="entry name" value="NAD(P)-bd_dom_sf"/>
</dbReference>
<dbReference type="GO" id="GO:0016616">
    <property type="term" value="F:oxidoreductase activity, acting on the CH-OH group of donors, NAD or NADP as acceptor"/>
    <property type="evidence" value="ECO:0007669"/>
    <property type="project" value="InterPro"/>
</dbReference>
<dbReference type="PANTHER" id="PTHR43245:SF51">
    <property type="entry name" value="SHORT CHAIN DEHYDROGENASE_REDUCTASE FAMILY 42E, MEMBER 2"/>
    <property type="match status" value="1"/>
</dbReference>
<gene>
    <name evidence="5" type="ORF">SERLADRAFT_457128</name>
</gene>
<dbReference type="KEGG" id="sla:SERLADRAFT_457128"/>
<dbReference type="AlphaFoldDB" id="F8NGT2"/>
<proteinExistence type="inferred from homology"/>
<dbReference type="GeneID" id="18817468"/>
<feature type="transmembrane region" description="Helical" evidence="3">
    <location>
        <begin position="71"/>
        <end position="89"/>
    </location>
</feature>
<protein>
    <recommendedName>
        <fullName evidence="4">3-beta hydroxysteroid dehydrogenase/isomerase domain-containing protein</fullName>
    </recommendedName>
</protein>
<dbReference type="GO" id="GO:0006694">
    <property type="term" value="P:steroid biosynthetic process"/>
    <property type="evidence" value="ECO:0007669"/>
    <property type="project" value="InterPro"/>
</dbReference>
<dbReference type="SUPFAM" id="SSF51735">
    <property type="entry name" value="NAD(P)-binding Rossmann-fold domains"/>
    <property type="match status" value="1"/>
</dbReference>
<keyword evidence="3" id="KW-1133">Transmembrane helix</keyword>
<dbReference type="Gene3D" id="3.40.50.720">
    <property type="entry name" value="NAD(P)-binding Rossmann-like Domain"/>
    <property type="match status" value="1"/>
</dbReference>
<dbReference type="InterPro" id="IPR002225">
    <property type="entry name" value="3Beta_OHSteriod_DH/Estase"/>
</dbReference>
<name>F8NGT2_SERL9</name>
<keyword evidence="3" id="KW-0472">Membrane</keyword>
<dbReference type="RefSeq" id="XP_007313656.1">
    <property type="nucleotide sequence ID" value="XM_007313594.1"/>
</dbReference>
<feature type="domain" description="3-beta hydroxysteroid dehydrogenase/isomerase" evidence="4">
    <location>
        <begin position="177"/>
        <end position="360"/>
    </location>
</feature>
<keyword evidence="3" id="KW-0812">Transmembrane</keyword>
<feature type="domain" description="3-beta hydroxysteroid dehydrogenase/isomerase" evidence="4">
    <location>
        <begin position="72"/>
        <end position="136"/>
    </location>
</feature>
<dbReference type="Proteomes" id="UP000008064">
    <property type="component" value="Unassembled WGS sequence"/>
</dbReference>
<evidence type="ECO:0000256" key="2">
    <source>
        <dbReference type="ARBA" id="ARBA00023002"/>
    </source>
</evidence>
<dbReference type="EMBL" id="GL945429">
    <property type="protein sequence ID" value="EGO29414.1"/>
    <property type="molecule type" value="Genomic_DNA"/>
</dbReference>
<comment type="similarity">
    <text evidence="1">Belongs to the 3-beta-HSD family.</text>
</comment>
<sequence>MSLSLVWLLAIIPLILYLYIRRNDKLLCQLPSEALSFSPKRFTPDVVRDAARKMAESPVVVDTLPRTGRRYIVVGGAGFLGGWMVLHLLQRGEDPRRIRIIDIRAPSRPDLKKGEAQKVAFYQADISDAAAVEAAFKAPWPPCDADAGQPEPEITVFNSAASIRFYERHTALVPRSAKVNLDGVQNVVKAACSVGATVLIYTSSGSVAVHRSRFWLWPWEKQPKYFVQVLNDDDSIVPKRHEQFFSNYAATKIRGERAVRAADKSAAAGQKTLRTGCIRPGNGIFGPGGDILCGAYLVRRDNPTWVNHILQSFSYVENCSQAHLCYERRLIDLHQGSSNPDIGGQAFTITDTGPPVTFGDCYTALTTLSPDPVFPVFSPTAMLLLAHILEFIYLSRFFLSESSSQLMRFFARFIPNITGDIINLQPSLFALTSIHLVFDDSRARLPPAKGGLGYNGCFTSLQGLCKTVDEHIKAGESGEERSLSGGISFGFGLTKASRGVDKVQKKVSEQLQLDAVGALN</sequence>
<dbReference type="Pfam" id="PF01073">
    <property type="entry name" value="3Beta_HSD"/>
    <property type="match status" value="2"/>
</dbReference>
<evidence type="ECO:0000259" key="4">
    <source>
        <dbReference type="Pfam" id="PF01073"/>
    </source>
</evidence>
<organism>
    <name type="scientific">Serpula lacrymans var. lacrymans (strain S7.9)</name>
    <name type="common">Dry rot fungus</name>
    <dbReference type="NCBI Taxonomy" id="578457"/>
    <lineage>
        <taxon>Eukaryota</taxon>
        <taxon>Fungi</taxon>
        <taxon>Dikarya</taxon>
        <taxon>Basidiomycota</taxon>
        <taxon>Agaricomycotina</taxon>
        <taxon>Agaricomycetes</taxon>
        <taxon>Agaricomycetidae</taxon>
        <taxon>Boletales</taxon>
        <taxon>Coniophorineae</taxon>
        <taxon>Serpulaceae</taxon>
        <taxon>Serpula</taxon>
    </lineage>
</organism>
<reference evidence="5" key="1">
    <citation type="submission" date="2011-04" db="EMBL/GenBank/DDBJ databases">
        <title>Evolution of plant cell wall degrading machinery underlies the functional diversity of forest fungi.</title>
        <authorList>
            <consortium name="US DOE Joint Genome Institute (JGI-PGF)"/>
            <person name="Eastwood D.C."/>
            <person name="Floudas D."/>
            <person name="Binder M."/>
            <person name="Majcherczyk A."/>
            <person name="Schneider P."/>
            <person name="Aerts A."/>
            <person name="Asiegbu F.O."/>
            <person name="Baker S.E."/>
            <person name="Barry K."/>
            <person name="Bendiksby M."/>
            <person name="Blumentritt M."/>
            <person name="Coutinho P.M."/>
            <person name="Cullen D."/>
            <person name="Cullen D."/>
            <person name="Gathman A."/>
            <person name="Goodell B."/>
            <person name="Henrissat B."/>
            <person name="Ihrmark K."/>
            <person name="Kauserud H."/>
            <person name="Kohler A."/>
            <person name="LaButti K."/>
            <person name="Lapidus A."/>
            <person name="Lavin J.L."/>
            <person name="Lee Y.-H."/>
            <person name="Lindquist E."/>
            <person name="Lilly W."/>
            <person name="Lucas S."/>
            <person name="Morin E."/>
            <person name="Murat C."/>
            <person name="Oguiza J.A."/>
            <person name="Park J."/>
            <person name="Pisabarro A.G."/>
            <person name="Riley R."/>
            <person name="Rosling A."/>
            <person name="Salamov A."/>
            <person name="Schmidt O."/>
            <person name="Schmutz J."/>
            <person name="Skrede I."/>
            <person name="Stenlid J."/>
            <person name="Wiebenga A."/>
            <person name="Xie X."/>
            <person name="Kues U."/>
            <person name="Hibbett D.S."/>
            <person name="Hoffmeister D."/>
            <person name="Hogberg N."/>
            <person name="Martin F."/>
            <person name="Grigoriev I.V."/>
            <person name="Watkinson S.C."/>
        </authorList>
    </citation>
    <scope>NUCLEOTIDE SEQUENCE</scope>
    <source>
        <strain evidence="5">S7.9</strain>
    </source>
</reference>
<dbReference type="HOGENOM" id="CLU_045580_1_0_1"/>
<evidence type="ECO:0000256" key="1">
    <source>
        <dbReference type="ARBA" id="ARBA00009219"/>
    </source>
</evidence>